<dbReference type="RefSeq" id="XP_056786351.1">
    <property type="nucleotide sequence ID" value="XM_056938343.1"/>
</dbReference>
<gene>
    <name evidence="1" type="ORF">N7539_008748</name>
</gene>
<reference evidence="1" key="2">
    <citation type="journal article" date="2023" name="IMA Fungus">
        <title>Comparative genomic study of the Penicillium genus elucidates a diverse pangenome and 15 lateral gene transfer events.</title>
        <authorList>
            <person name="Petersen C."/>
            <person name="Sorensen T."/>
            <person name="Nielsen M.R."/>
            <person name="Sondergaard T.E."/>
            <person name="Sorensen J.L."/>
            <person name="Fitzpatrick D.A."/>
            <person name="Frisvad J.C."/>
            <person name="Nielsen K.L."/>
        </authorList>
    </citation>
    <scope>NUCLEOTIDE SEQUENCE</scope>
    <source>
        <strain evidence="1">IBT 30728</strain>
    </source>
</reference>
<keyword evidence="2" id="KW-1185">Reference proteome</keyword>
<comment type="caution">
    <text evidence="1">The sequence shown here is derived from an EMBL/GenBank/DDBJ whole genome shotgun (WGS) entry which is preliminary data.</text>
</comment>
<dbReference type="AlphaFoldDB" id="A0A9W9WQG3"/>
<dbReference type="EMBL" id="JAPWDQ010000014">
    <property type="protein sequence ID" value="KAJ5471805.1"/>
    <property type="molecule type" value="Genomic_DNA"/>
</dbReference>
<proteinExistence type="predicted"/>
<reference evidence="1" key="1">
    <citation type="submission" date="2022-12" db="EMBL/GenBank/DDBJ databases">
        <authorList>
            <person name="Petersen C."/>
        </authorList>
    </citation>
    <scope>NUCLEOTIDE SEQUENCE</scope>
    <source>
        <strain evidence="1">IBT 30728</strain>
    </source>
</reference>
<evidence type="ECO:0000313" key="1">
    <source>
        <dbReference type="EMBL" id="KAJ5471805.1"/>
    </source>
</evidence>
<evidence type="ECO:0000313" key="2">
    <source>
        <dbReference type="Proteomes" id="UP001148312"/>
    </source>
</evidence>
<dbReference type="GeneID" id="81628593"/>
<sequence>MVNSDINIASLGQCHTHSGSDISHVLIDELLGKGPFHAFVTGLSARVQEGNLETMILGFTYRTDFQFAAYRQIQHILDPHDKEATSTVKPFGLVETPITASDNDLPKYTSSLFVEA</sequence>
<name>A0A9W9WQG3_9EURO</name>
<accession>A0A9W9WQG3</accession>
<protein>
    <submittedName>
        <fullName evidence="1">Uncharacterized protein</fullName>
    </submittedName>
</protein>
<dbReference type="Proteomes" id="UP001148312">
    <property type="component" value="Unassembled WGS sequence"/>
</dbReference>
<organism evidence="1 2">
    <name type="scientific">Penicillium diatomitis</name>
    <dbReference type="NCBI Taxonomy" id="2819901"/>
    <lineage>
        <taxon>Eukaryota</taxon>
        <taxon>Fungi</taxon>
        <taxon>Dikarya</taxon>
        <taxon>Ascomycota</taxon>
        <taxon>Pezizomycotina</taxon>
        <taxon>Eurotiomycetes</taxon>
        <taxon>Eurotiomycetidae</taxon>
        <taxon>Eurotiales</taxon>
        <taxon>Aspergillaceae</taxon>
        <taxon>Penicillium</taxon>
    </lineage>
</organism>